<keyword evidence="3" id="KW-0804">Transcription</keyword>
<dbReference type="InterPro" id="IPR018060">
    <property type="entry name" value="HTH_AraC"/>
</dbReference>
<sequence length="276" mass="30162">MAALIDLPIHPALAGLVVRCVPYRSTHRHDEVHLGLPSPYATVIVAFDEPLDVGWLADPHRHQRHWTSASGLHSGPALIRTNGYQHGIQLTLTPLGVRALFGAPIGAFANAVEGLADLDRPLPDAQYQRLAELPPSQRTGALQQLLIDRLGNDFRRARPELEQAWRLVTRSRGTAPVASVAAAVGWSRRQLHAQFLAEYGVSPKAAARIARFDHARKLADAAVPLAEVAAGAGFADQAHLTREFRSMAGRTPTQTRRTDYTFLQDLAVGQRASWQT</sequence>
<dbReference type="PANTHER" id="PTHR46796:SF15">
    <property type="entry name" value="BLL1074 PROTEIN"/>
    <property type="match status" value="1"/>
</dbReference>
<dbReference type="AlphaFoldDB" id="A0A849A884"/>
<reference evidence="5 6" key="1">
    <citation type="submission" date="2020-05" db="EMBL/GenBank/DDBJ databases">
        <title>Nakamurella sp. DB0629 isolated from air conditioner.</title>
        <authorList>
            <person name="Kim D.H."/>
            <person name="Kim D.-U."/>
        </authorList>
    </citation>
    <scope>NUCLEOTIDE SEQUENCE [LARGE SCALE GENOMIC DNA]</scope>
    <source>
        <strain evidence="5 6">DB0629</strain>
    </source>
</reference>
<dbReference type="SUPFAM" id="SSF46689">
    <property type="entry name" value="Homeodomain-like"/>
    <property type="match status" value="1"/>
</dbReference>
<dbReference type="InterPro" id="IPR050204">
    <property type="entry name" value="AraC_XylS_family_regulators"/>
</dbReference>
<evidence type="ECO:0000256" key="1">
    <source>
        <dbReference type="ARBA" id="ARBA00023015"/>
    </source>
</evidence>
<keyword evidence="1" id="KW-0805">Transcription regulation</keyword>
<dbReference type="RefSeq" id="WP_171199030.1">
    <property type="nucleotide sequence ID" value="NZ_JABEND010000003.1"/>
</dbReference>
<dbReference type="PANTHER" id="PTHR46796">
    <property type="entry name" value="HTH-TYPE TRANSCRIPTIONAL ACTIVATOR RHAS-RELATED"/>
    <property type="match status" value="1"/>
</dbReference>
<proteinExistence type="predicted"/>
<gene>
    <name evidence="5" type="ORF">HKD39_06250</name>
</gene>
<dbReference type="Proteomes" id="UP000562984">
    <property type="component" value="Unassembled WGS sequence"/>
</dbReference>
<name>A0A849A884_9ACTN</name>
<dbReference type="PROSITE" id="PS01124">
    <property type="entry name" value="HTH_ARAC_FAMILY_2"/>
    <property type="match status" value="1"/>
</dbReference>
<dbReference type="InterPro" id="IPR009057">
    <property type="entry name" value="Homeodomain-like_sf"/>
</dbReference>
<keyword evidence="2" id="KW-0238">DNA-binding</keyword>
<dbReference type="GO" id="GO:0003700">
    <property type="term" value="F:DNA-binding transcription factor activity"/>
    <property type="evidence" value="ECO:0007669"/>
    <property type="project" value="InterPro"/>
</dbReference>
<dbReference type="GO" id="GO:0043565">
    <property type="term" value="F:sequence-specific DNA binding"/>
    <property type="evidence" value="ECO:0007669"/>
    <property type="project" value="InterPro"/>
</dbReference>
<dbReference type="SMART" id="SM00342">
    <property type="entry name" value="HTH_ARAC"/>
    <property type="match status" value="1"/>
</dbReference>
<dbReference type="Gene3D" id="1.10.10.60">
    <property type="entry name" value="Homeodomain-like"/>
    <property type="match status" value="1"/>
</dbReference>
<keyword evidence="6" id="KW-1185">Reference proteome</keyword>
<organism evidence="5 6">
    <name type="scientific">Nakamurella aerolata</name>
    <dbReference type="NCBI Taxonomy" id="1656892"/>
    <lineage>
        <taxon>Bacteria</taxon>
        <taxon>Bacillati</taxon>
        <taxon>Actinomycetota</taxon>
        <taxon>Actinomycetes</taxon>
        <taxon>Nakamurellales</taxon>
        <taxon>Nakamurellaceae</taxon>
        <taxon>Nakamurella</taxon>
    </lineage>
</organism>
<dbReference type="Pfam" id="PF12833">
    <property type="entry name" value="HTH_18"/>
    <property type="match status" value="1"/>
</dbReference>
<comment type="caution">
    <text evidence="5">The sequence shown here is derived from an EMBL/GenBank/DDBJ whole genome shotgun (WGS) entry which is preliminary data.</text>
</comment>
<evidence type="ECO:0000313" key="6">
    <source>
        <dbReference type="Proteomes" id="UP000562984"/>
    </source>
</evidence>
<evidence type="ECO:0000256" key="3">
    <source>
        <dbReference type="ARBA" id="ARBA00023163"/>
    </source>
</evidence>
<protein>
    <submittedName>
        <fullName evidence="5">AraC family transcriptional regulator</fullName>
    </submittedName>
</protein>
<feature type="domain" description="HTH araC/xylS-type" evidence="4">
    <location>
        <begin position="177"/>
        <end position="258"/>
    </location>
</feature>
<evidence type="ECO:0000259" key="4">
    <source>
        <dbReference type="PROSITE" id="PS01124"/>
    </source>
</evidence>
<evidence type="ECO:0000313" key="5">
    <source>
        <dbReference type="EMBL" id="NNG35318.1"/>
    </source>
</evidence>
<accession>A0A849A884</accession>
<dbReference type="EMBL" id="JABEND010000003">
    <property type="protein sequence ID" value="NNG35318.1"/>
    <property type="molecule type" value="Genomic_DNA"/>
</dbReference>
<evidence type="ECO:0000256" key="2">
    <source>
        <dbReference type="ARBA" id="ARBA00023125"/>
    </source>
</evidence>